<feature type="compositionally biased region" description="Low complexity" evidence="1">
    <location>
        <begin position="144"/>
        <end position="177"/>
    </location>
</feature>
<dbReference type="CDD" id="cd12087">
    <property type="entry name" value="TM_EGFR-like"/>
    <property type="match status" value="1"/>
</dbReference>
<feature type="region of interest" description="Disordered" evidence="1">
    <location>
        <begin position="313"/>
        <end position="335"/>
    </location>
</feature>
<evidence type="ECO:0000256" key="1">
    <source>
        <dbReference type="SAM" id="MobiDB-lite"/>
    </source>
</evidence>
<sequence>MVFKGKNSLVWLSIIILWLLRAESFEVETPLPDIITLSQPFTFTWRRDQSDLLSVSAYIQFATTYSGTTATGSVIRVGESKSGTYTMTPREPGALTIDGWSGYSPNLDEDSRDRYFRILPHTFLVGTLQMSESSPTQSETSLSTATQTQEPPVQTPTEGESRGGRTSSSEQTSPPSSVFTSGSEAPPVSTGGLPAESKSSNRTGAITGGVVGALSAITIIVAMFFYIRRRKQLGMKHRGKQHRQDAAARPLSPVNYLSTTQRLRHFGAEELTSMPGDQKLDNSPNRDVDPDEELPQLKARLQEMAQRVARLEAEIEMSPPTYASEGTGTNGRETQ</sequence>
<evidence type="ECO:0000256" key="2">
    <source>
        <dbReference type="SAM" id="Phobius"/>
    </source>
</evidence>
<gene>
    <name evidence="4" type="ORF">AAF712_014651</name>
</gene>
<feature type="compositionally biased region" description="Basic and acidic residues" evidence="1">
    <location>
        <begin position="278"/>
        <end position="288"/>
    </location>
</feature>
<feature type="compositionally biased region" description="Polar residues" evidence="1">
    <location>
        <begin position="130"/>
        <end position="143"/>
    </location>
</feature>
<proteinExistence type="predicted"/>
<reference evidence="4 5" key="1">
    <citation type="submission" date="2024-05" db="EMBL/GenBank/DDBJ databases">
        <title>A draft genome resource for the thread blight pathogen Marasmius tenuissimus strain MS-2.</title>
        <authorList>
            <person name="Yulfo-Soto G.E."/>
            <person name="Baruah I.K."/>
            <person name="Amoako-Attah I."/>
            <person name="Bukari Y."/>
            <person name="Meinhardt L.W."/>
            <person name="Bailey B.A."/>
            <person name="Cohen S.P."/>
        </authorList>
    </citation>
    <scope>NUCLEOTIDE SEQUENCE [LARGE SCALE GENOMIC DNA]</scope>
    <source>
        <strain evidence="4 5">MS-2</strain>
    </source>
</reference>
<dbReference type="EMBL" id="JBBXMP010000288">
    <property type="protein sequence ID" value="KAL0058667.1"/>
    <property type="molecule type" value="Genomic_DNA"/>
</dbReference>
<dbReference type="PANTHER" id="PTHR16861:SF4">
    <property type="entry name" value="SH3 DOMAIN PROTEIN (AFU_ORTHOLOGUE AFUA_1G13610)"/>
    <property type="match status" value="1"/>
</dbReference>
<dbReference type="Gene3D" id="1.20.5.100">
    <property type="entry name" value="Cytochrome c1, transmembrane anchor, C-terminal"/>
    <property type="match status" value="1"/>
</dbReference>
<keyword evidence="2" id="KW-1133">Transmembrane helix</keyword>
<evidence type="ECO:0000313" key="5">
    <source>
        <dbReference type="Proteomes" id="UP001437256"/>
    </source>
</evidence>
<evidence type="ECO:0000313" key="4">
    <source>
        <dbReference type="EMBL" id="KAL0058667.1"/>
    </source>
</evidence>
<keyword evidence="5" id="KW-1185">Reference proteome</keyword>
<dbReference type="Proteomes" id="UP001437256">
    <property type="component" value="Unassembled WGS sequence"/>
</dbReference>
<keyword evidence="3" id="KW-0732">Signal</keyword>
<keyword evidence="2" id="KW-0812">Transmembrane</keyword>
<feature type="compositionally biased region" description="Polar residues" evidence="1">
    <location>
        <begin position="324"/>
        <end position="335"/>
    </location>
</feature>
<organism evidence="4 5">
    <name type="scientific">Marasmius tenuissimus</name>
    <dbReference type="NCBI Taxonomy" id="585030"/>
    <lineage>
        <taxon>Eukaryota</taxon>
        <taxon>Fungi</taxon>
        <taxon>Dikarya</taxon>
        <taxon>Basidiomycota</taxon>
        <taxon>Agaricomycotina</taxon>
        <taxon>Agaricomycetes</taxon>
        <taxon>Agaricomycetidae</taxon>
        <taxon>Agaricales</taxon>
        <taxon>Marasmiineae</taxon>
        <taxon>Marasmiaceae</taxon>
        <taxon>Marasmius</taxon>
    </lineage>
</organism>
<accession>A0ABR2ZAJ3</accession>
<feature type="region of interest" description="Disordered" evidence="1">
    <location>
        <begin position="270"/>
        <end position="294"/>
    </location>
</feature>
<feature type="signal peptide" evidence="3">
    <location>
        <begin position="1"/>
        <end position="24"/>
    </location>
</feature>
<comment type="caution">
    <text evidence="4">The sequence shown here is derived from an EMBL/GenBank/DDBJ whole genome shotgun (WGS) entry which is preliminary data.</text>
</comment>
<name>A0ABR2ZAJ3_9AGAR</name>
<dbReference type="PANTHER" id="PTHR16861">
    <property type="entry name" value="GLYCOPROTEIN 38"/>
    <property type="match status" value="1"/>
</dbReference>
<evidence type="ECO:0000256" key="3">
    <source>
        <dbReference type="SAM" id="SignalP"/>
    </source>
</evidence>
<keyword evidence="2" id="KW-0472">Membrane</keyword>
<feature type="region of interest" description="Disordered" evidence="1">
    <location>
        <begin position="130"/>
        <end position="202"/>
    </location>
</feature>
<feature type="chain" id="PRO_5046773739" evidence="3">
    <location>
        <begin position="25"/>
        <end position="335"/>
    </location>
</feature>
<protein>
    <submittedName>
        <fullName evidence="4">Uncharacterized protein</fullName>
    </submittedName>
</protein>
<feature type="transmembrane region" description="Helical" evidence="2">
    <location>
        <begin position="205"/>
        <end position="227"/>
    </location>
</feature>